<dbReference type="Pfam" id="PF13426">
    <property type="entry name" value="PAS_9"/>
    <property type="match status" value="1"/>
</dbReference>
<evidence type="ECO:0000259" key="5">
    <source>
        <dbReference type="PROSITE" id="PS50883"/>
    </source>
</evidence>
<proteinExistence type="predicted"/>
<dbReference type="CDD" id="cd01949">
    <property type="entry name" value="GGDEF"/>
    <property type="match status" value="1"/>
</dbReference>
<sequence>MHELLSSQRKSERVDSSQFSTLETEAAIALATVTGRAFFESGLSLLSDSFKFSHASLVRVGEHGPGEHFHIATWDDGTGQIDHCYSPIDLLKQLQTQGQHTYQNLPSLTPDGAHQQSFYAWRLDPLSSKLNAFICFSFKHSQVDYQALSNILELFRVRFGNELLSIRNEEHVRWSEATFESNLGMVISDPSLVIRRVNRAFLNHSGYRLDELIGRRLNDIFEEPEGYFYAAQHQSSALHQQKQRQRKNGELYTQLETISVLRNKNDEVSEYLVNCQDISARLIRDKQIENLAFFDELTGLPNRRKLQEELITGFTRARNEKFIGALLFVDLDHFKNINDSLGHAAGDWVLREVAKRLKLLSRQGDVLARLGGDEFVIMLANLGDSPPHAELQAGAVSKRLIEKLSAPYPFEGQSLHIGASVGVSLFPGKGQTAEDLLKQADTAMYQAKSAGRRTVIFFDERMQRQADKRLKMNNDLRNALNNQELMLYFQPQHLVSKGSLIGAEALVRWKPEGKNIVSPDQFIPMAEESDLIIDIGMWVLDQSFMYMAKWQEMGLTLPELSVNVSAKQFHHPDFVEQVEEIMNRYSLETARFNLEITESVVLGHAEETVRKMEQLKEAGLRFTIDDFGAGYSSLSYLKKLPVDELKIDRSFICNIPRDTRDMAIVEAVLAIARHLGYTVTAEGVETPQQLEFLRKQECSFYQGYLASKPLPADAMARYIAKYQKQNRLSF</sequence>
<keyword evidence="8" id="KW-1185">Reference proteome</keyword>
<dbReference type="CDD" id="cd00130">
    <property type="entry name" value="PAS"/>
    <property type="match status" value="1"/>
</dbReference>
<dbReference type="InterPro" id="IPR000160">
    <property type="entry name" value="GGDEF_dom"/>
</dbReference>
<evidence type="ECO:0000313" key="8">
    <source>
        <dbReference type="Proteomes" id="UP000286482"/>
    </source>
</evidence>
<dbReference type="Gene3D" id="3.30.70.270">
    <property type="match status" value="1"/>
</dbReference>
<accession>A0A420ED82</accession>
<dbReference type="InterPro" id="IPR035965">
    <property type="entry name" value="PAS-like_dom_sf"/>
</dbReference>
<organism evidence="7 8">
    <name type="scientific">Alginatibacterium sediminis</name>
    <dbReference type="NCBI Taxonomy" id="2164068"/>
    <lineage>
        <taxon>Bacteria</taxon>
        <taxon>Pseudomonadati</taxon>
        <taxon>Pseudomonadota</taxon>
        <taxon>Gammaproteobacteria</taxon>
        <taxon>Alteromonadales</taxon>
        <taxon>Alteromonadaceae</taxon>
        <taxon>Alginatibacterium</taxon>
    </lineage>
</organism>
<dbReference type="PROSITE" id="PS50883">
    <property type="entry name" value="EAL"/>
    <property type="match status" value="1"/>
</dbReference>
<comment type="cofactor">
    <cofactor evidence="1">
        <name>Mg(2+)</name>
        <dbReference type="ChEBI" id="CHEBI:18420"/>
    </cofactor>
</comment>
<dbReference type="RefSeq" id="WP_120354709.1">
    <property type="nucleotide sequence ID" value="NZ_RAQO01000005.1"/>
</dbReference>
<evidence type="ECO:0000256" key="2">
    <source>
        <dbReference type="ARBA" id="ARBA00012282"/>
    </source>
</evidence>
<dbReference type="FunFam" id="3.30.70.270:FF:000001">
    <property type="entry name" value="Diguanylate cyclase domain protein"/>
    <property type="match status" value="1"/>
</dbReference>
<dbReference type="NCBIfam" id="TIGR00254">
    <property type="entry name" value="GGDEF"/>
    <property type="match status" value="1"/>
</dbReference>
<dbReference type="AlphaFoldDB" id="A0A420ED82"/>
<evidence type="ECO:0000313" key="7">
    <source>
        <dbReference type="EMBL" id="RKF18630.1"/>
    </source>
</evidence>
<dbReference type="InterPro" id="IPR001633">
    <property type="entry name" value="EAL_dom"/>
</dbReference>
<keyword evidence="3" id="KW-0973">c-di-GMP</keyword>
<dbReference type="Proteomes" id="UP000286482">
    <property type="component" value="Unassembled WGS sequence"/>
</dbReference>
<dbReference type="Gene3D" id="3.20.20.450">
    <property type="entry name" value="EAL domain"/>
    <property type="match status" value="1"/>
</dbReference>
<evidence type="ECO:0000256" key="3">
    <source>
        <dbReference type="ARBA" id="ARBA00022636"/>
    </source>
</evidence>
<dbReference type="PROSITE" id="PS50887">
    <property type="entry name" value="GGDEF"/>
    <property type="match status" value="1"/>
</dbReference>
<evidence type="ECO:0000256" key="1">
    <source>
        <dbReference type="ARBA" id="ARBA00001946"/>
    </source>
</evidence>
<dbReference type="GO" id="GO:0071732">
    <property type="term" value="P:cellular response to nitric oxide"/>
    <property type="evidence" value="ECO:0007669"/>
    <property type="project" value="UniProtKB-ARBA"/>
</dbReference>
<evidence type="ECO:0000259" key="6">
    <source>
        <dbReference type="PROSITE" id="PS50887"/>
    </source>
</evidence>
<dbReference type="OrthoDB" id="9812358at2"/>
<dbReference type="Gene3D" id="3.30.450.20">
    <property type="entry name" value="PAS domain"/>
    <property type="match status" value="1"/>
</dbReference>
<reference evidence="7 8" key="1">
    <citation type="submission" date="2018-09" db="EMBL/GenBank/DDBJ databases">
        <authorList>
            <person name="Wang Z."/>
        </authorList>
    </citation>
    <scope>NUCLEOTIDE SEQUENCE [LARGE SCALE GENOMIC DNA]</scope>
    <source>
        <strain evidence="7 8">ALS 81</strain>
    </source>
</reference>
<dbReference type="InterPro" id="IPR035919">
    <property type="entry name" value="EAL_sf"/>
</dbReference>
<dbReference type="NCBIfam" id="TIGR00229">
    <property type="entry name" value="sensory_box"/>
    <property type="match status" value="1"/>
</dbReference>
<dbReference type="Pfam" id="PF00563">
    <property type="entry name" value="EAL"/>
    <property type="match status" value="1"/>
</dbReference>
<dbReference type="InterPro" id="IPR029787">
    <property type="entry name" value="Nucleotide_cyclase"/>
</dbReference>
<dbReference type="SUPFAM" id="SSF55785">
    <property type="entry name" value="PYP-like sensor domain (PAS domain)"/>
    <property type="match status" value="1"/>
</dbReference>
<dbReference type="SUPFAM" id="SSF55073">
    <property type="entry name" value="Nucleotide cyclase"/>
    <property type="match status" value="1"/>
</dbReference>
<dbReference type="GO" id="GO:0071111">
    <property type="term" value="F:cyclic-guanylate-specific phosphodiesterase activity"/>
    <property type="evidence" value="ECO:0007669"/>
    <property type="project" value="UniProtKB-EC"/>
</dbReference>
<dbReference type="SMART" id="SM00052">
    <property type="entry name" value="EAL"/>
    <property type="match status" value="1"/>
</dbReference>
<dbReference type="EMBL" id="RAQO01000005">
    <property type="protein sequence ID" value="RKF18630.1"/>
    <property type="molecule type" value="Genomic_DNA"/>
</dbReference>
<feature type="domain" description="GGDEF" evidence="6">
    <location>
        <begin position="322"/>
        <end position="460"/>
    </location>
</feature>
<dbReference type="InterPro" id="IPR043128">
    <property type="entry name" value="Rev_trsase/Diguanyl_cyclase"/>
</dbReference>
<evidence type="ECO:0000256" key="4">
    <source>
        <dbReference type="ARBA" id="ARBA00051114"/>
    </source>
</evidence>
<name>A0A420ED82_9ALTE</name>
<dbReference type="FunFam" id="3.20.20.450:FF:000001">
    <property type="entry name" value="Cyclic di-GMP phosphodiesterase yahA"/>
    <property type="match status" value="1"/>
</dbReference>
<comment type="caution">
    <text evidence="7">The sequence shown here is derived from an EMBL/GenBank/DDBJ whole genome shotgun (WGS) entry which is preliminary data.</text>
</comment>
<comment type="catalytic activity">
    <reaction evidence="4">
        <text>3',3'-c-di-GMP + H2O = 5'-phosphoguanylyl(3'-&gt;5')guanosine + H(+)</text>
        <dbReference type="Rhea" id="RHEA:24902"/>
        <dbReference type="ChEBI" id="CHEBI:15377"/>
        <dbReference type="ChEBI" id="CHEBI:15378"/>
        <dbReference type="ChEBI" id="CHEBI:58754"/>
        <dbReference type="ChEBI" id="CHEBI:58805"/>
        <dbReference type="EC" id="3.1.4.52"/>
    </reaction>
    <physiologicalReaction direction="left-to-right" evidence="4">
        <dbReference type="Rhea" id="RHEA:24903"/>
    </physiologicalReaction>
</comment>
<dbReference type="CDD" id="cd01948">
    <property type="entry name" value="EAL"/>
    <property type="match status" value="1"/>
</dbReference>
<gene>
    <name evidence="7" type="ORF">DBZ36_09495</name>
</gene>
<dbReference type="SMART" id="SM00267">
    <property type="entry name" value="GGDEF"/>
    <property type="match status" value="1"/>
</dbReference>
<feature type="domain" description="EAL" evidence="5">
    <location>
        <begin position="469"/>
        <end position="723"/>
    </location>
</feature>
<dbReference type="PANTHER" id="PTHR44757:SF2">
    <property type="entry name" value="BIOFILM ARCHITECTURE MAINTENANCE PROTEIN MBAA"/>
    <property type="match status" value="1"/>
</dbReference>
<dbReference type="EC" id="3.1.4.52" evidence="2"/>
<dbReference type="Pfam" id="PF00990">
    <property type="entry name" value="GGDEF"/>
    <property type="match status" value="1"/>
</dbReference>
<dbReference type="InterPro" id="IPR052155">
    <property type="entry name" value="Biofilm_reg_signaling"/>
</dbReference>
<dbReference type="InterPro" id="IPR000014">
    <property type="entry name" value="PAS"/>
</dbReference>
<dbReference type="SUPFAM" id="SSF141868">
    <property type="entry name" value="EAL domain-like"/>
    <property type="match status" value="1"/>
</dbReference>
<protein>
    <recommendedName>
        <fullName evidence="2">cyclic-guanylate-specific phosphodiesterase</fullName>
        <ecNumber evidence="2">3.1.4.52</ecNumber>
    </recommendedName>
</protein>
<dbReference type="PANTHER" id="PTHR44757">
    <property type="entry name" value="DIGUANYLATE CYCLASE DGCP"/>
    <property type="match status" value="1"/>
</dbReference>